<accession>A0A4P6ZZ34</accession>
<dbReference type="Pfam" id="PF14907">
    <property type="entry name" value="NTP_transf_5"/>
    <property type="match status" value="1"/>
</dbReference>
<dbReference type="InterPro" id="IPR039498">
    <property type="entry name" value="NTP_transf_5"/>
</dbReference>
<dbReference type="EMBL" id="CP038015">
    <property type="protein sequence ID" value="QBP42000.1"/>
    <property type="molecule type" value="Genomic_DNA"/>
</dbReference>
<dbReference type="AlphaFoldDB" id="A0A4P6ZZ34"/>
<reference evidence="1 2" key="1">
    <citation type="submission" date="2019-03" db="EMBL/GenBank/DDBJ databases">
        <title>Complete genome sequence of Paenisporosarcina antarctica CGMCC 1.6503T.</title>
        <authorList>
            <person name="Rong J.-C."/>
            <person name="Chi N.-Y."/>
            <person name="Zhang Q.-F."/>
        </authorList>
    </citation>
    <scope>NUCLEOTIDE SEQUENCE [LARGE SCALE GENOMIC DNA]</scope>
    <source>
        <strain evidence="1 2">CGMCC 1.6503</strain>
    </source>
</reference>
<dbReference type="InterPro" id="IPR043519">
    <property type="entry name" value="NT_sf"/>
</dbReference>
<protein>
    <submittedName>
        <fullName evidence="1">Renal dipeptidase</fullName>
    </submittedName>
</protein>
<evidence type="ECO:0000313" key="2">
    <source>
        <dbReference type="Proteomes" id="UP000294292"/>
    </source>
</evidence>
<evidence type="ECO:0000313" key="1">
    <source>
        <dbReference type="EMBL" id="QBP42000.1"/>
    </source>
</evidence>
<name>A0A4P6ZZ34_9BACL</name>
<sequence length="409" mass="48676">MNNNYDLDFSTIPKELTLLLTIMNTKNDDSDLRVTNELVTEVDWELFIQLAIHHRLYPLIYTKLIQMKEQIWIPQKIVQLLGDEYKKNTFNMLRLSGEMEQVSKLFMENQIKLIYLKGPVIATDIYGDISLRTSKDLDILITKTDLIRADELLLNSGYEREGKLNTFVGWTWQNHHVSYFHPQKRIQIEIHWRLHPFPNIEHSFNELWERKRVSKLTSYPVYFLGKEDLFSFLITHGNRHGWFRLRWLADIDQLIRNRISSDDTSYFLNMYDHHHLGQALILTTQLLKTPINKEMKTVIKGKRSRKLAQLAIFYIVEMGDLQIKCQSQITVVKDHKNNHFSFLIAALKSIFSDRLFSMMSNVQKFIVIVKLFYPKPADTNLLKLPKPLYFLYFPLRPFLWAWRKSSFMR</sequence>
<organism evidence="1 2">
    <name type="scientific">Paenisporosarcina antarctica</name>
    <dbReference type="NCBI Taxonomy" id="417367"/>
    <lineage>
        <taxon>Bacteria</taxon>
        <taxon>Bacillati</taxon>
        <taxon>Bacillota</taxon>
        <taxon>Bacilli</taxon>
        <taxon>Bacillales</taxon>
        <taxon>Caryophanaceae</taxon>
        <taxon>Paenisporosarcina</taxon>
    </lineage>
</organism>
<dbReference type="OrthoDB" id="9773927at2"/>
<proteinExistence type="predicted"/>
<dbReference type="RefSeq" id="WP_134210569.1">
    <property type="nucleotide sequence ID" value="NZ_CP038015.1"/>
</dbReference>
<gene>
    <name evidence="1" type="ORF">E2636_12940</name>
</gene>
<dbReference type="Proteomes" id="UP000294292">
    <property type="component" value="Chromosome"/>
</dbReference>
<keyword evidence="2" id="KW-1185">Reference proteome</keyword>
<dbReference type="KEGG" id="panc:E2636_12940"/>
<dbReference type="SUPFAM" id="SSF81301">
    <property type="entry name" value="Nucleotidyltransferase"/>
    <property type="match status" value="1"/>
</dbReference>